<name>A0AAD7EYM3_9AGAR</name>
<reference evidence="1" key="1">
    <citation type="submission" date="2023-03" db="EMBL/GenBank/DDBJ databases">
        <title>Massive genome expansion in bonnet fungi (Mycena s.s.) driven by repeated elements and novel gene families across ecological guilds.</title>
        <authorList>
            <consortium name="Lawrence Berkeley National Laboratory"/>
            <person name="Harder C.B."/>
            <person name="Miyauchi S."/>
            <person name="Viragh M."/>
            <person name="Kuo A."/>
            <person name="Thoen E."/>
            <person name="Andreopoulos B."/>
            <person name="Lu D."/>
            <person name="Skrede I."/>
            <person name="Drula E."/>
            <person name="Henrissat B."/>
            <person name="Morin E."/>
            <person name="Kohler A."/>
            <person name="Barry K."/>
            <person name="LaButti K."/>
            <person name="Morin E."/>
            <person name="Salamov A."/>
            <person name="Lipzen A."/>
            <person name="Mereny Z."/>
            <person name="Hegedus B."/>
            <person name="Baldrian P."/>
            <person name="Stursova M."/>
            <person name="Weitz H."/>
            <person name="Taylor A."/>
            <person name="Grigoriev I.V."/>
            <person name="Nagy L.G."/>
            <person name="Martin F."/>
            <person name="Kauserud H."/>
        </authorList>
    </citation>
    <scope>NUCLEOTIDE SEQUENCE</scope>
    <source>
        <strain evidence="1">CBHHK002</strain>
    </source>
</reference>
<keyword evidence="2" id="KW-1185">Reference proteome</keyword>
<accession>A0AAD7EYM3</accession>
<sequence>MSIAKPIPTIITGASEEIGGVVVPSMKPGYEVIHFTLAVEAATEIPLLLKGEVPTHSSSSLGSGNWSVFPKVILFGRAYNNEVGV</sequence>
<comment type="caution">
    <text evidence="1">The sequence shown here is derived from an EMBL/GenBank/DDBJ whole genome shotgun (WGS) entry which is preliminary data.</text>
</comment>
<dbReference type="EMBL" id="JARIHO010000006">
    <property type="protein sequence ID" value="KAJ7359472.1"/>
    <property type="molecule type" value="Genomic_DNA"/>
</dbReference>
<gene>
    <name evidence="1" type="ORF">DFH08DRAFT_952601</name>
</gene>
<dbReference type="Proteomes" id="UP001218218">
    <property type="component" value="Unassembled WGS sequence"/>
</dbReference>
<evidence type="ECO:0000313" key="2">
    <source>
        <dbReference type="Proteomes" id="UP001218218"/>
    </source>
</evidence>
<evidence type="ECO:0000313" key="1">
    <source>
        <dbReference type="EMBL" id="KAJ7359472.1"/>
    </source>
</evidence>
<proteinExistence type="predicted"/>
<protein>
    <submittedName>
        <fullName evidence="1">Uncharacterized protein</fullName>
    </submittedName>
</protein>
<organism evidence="1 2">
    <name type="scientific">Mycena albidolilacea</name>
    <dbReference type="NCBI Taxonomy" id="1033008"/>
    <lineage>
        <taxon>Eukaryota</taxon>
        <taxon>Fungi</taxon>
        <taxon>Dikarya</taxon>
        <taxon>Basidiomycota</taxon>
        <taxon>Agaricomycotina</taxon>
        <taxon>Agaricomycetes</taxon>
        <taxon>Agaricomycetidae</taxon>
        <taxon>Agaricales</taxon>
        <taxon>Marasmiineae</taxon>
        <taxon>Mycenaceae</taxon>
        <taxon>Mycena</taxon>
    </lineage>
</organism>
<dbReference type="AlphaFoldDB" id="A0AAD7EYM3"/>